<sequence>MHLDAKRDAKSTEKGELPFVLSPTYASQWNDWSCSYTIGIRVPCFSLAWKHPFLVSSTLFTLRP</sequence>
<proteinExistence type="predicted"/>
<dbReference type="InParanoid" id="A0A0C3P8F8"/>
<keyword evidence="2" id="KW-1185">Reference proteome</keyword>
<name>A0A0C3P8F8_PISTI</name>
<dbReference type="AlphaFoldDB" id="A0A0C3P8F8"/>
<dbReference type="HOGENOM" id="CLU_2868614_0_0_1"/>
<reference evidence="1 2" key="1">
    <citation type="submission" date="2014-04" db="EMBL/GenBank/DDBJ databases">
        <authorList>
            <consortium name="DOE Joint Genome Institute"/>
            <person name="Kuo A."/>
            <person name="Kohler A."/>
            <person name="Costa M.D."/>
            <person name="Nagy L.G."/>
            <person name="Floudas D."/>
            <person name="Copeland A."/>
            <person name="Barry K.W."/>
            <person name="Cichocki N."/>
            <person name="Veneault-Fourrey C."/>
            <person name="LaButti K."/>
            <person name="Lindquist E.A."/>
            <person name="Lipzen A."/>
            <person name="Lundell T."/>
            <person name="Morin E."/>
            <person name="Murat C."/>
            <person name="Sun H."/>
            <person name="Tunlid A."/>
            <person name="Henrissat B."/>
            <person name="Grigoriev I.V."/>
            <person name="Hibbett D.S."/>
            <person name="Martin F."/>
            <person name="Nordberg H.P."/>
            <person name="Cantor M.N."/>
            <person name="Hua S.X."/>
        </authorList>
    </citation>
    <scope>NUCLEOTIDE SEQUENCE [LARGE SCALE GENOMIC DNA]</scope>
    <source>
        <strain evidence="1 2">Marx 270</strain>
    </source>
</reference>
<reference evidence="2" key="2">
    <citation type="submission" date="2015-01" db="EMBL/GenBank/DDBJ databases">
        <title>Evolutionary Origins and Diversification of the Mycorrhizal Mutualists.</title>
        <authorList>
            <consortium name="DOE Joint Genome Institute"/>
            <consortium name="Mycorrhizal Genomics Consortium"/>
            <person name="Kohler A."/>
            <person name="Kuo A."/>
            <person name="Nagy L.G."/>
            <person name="Floudas D."/>
            <person name="Copeland A."/>
            <person name="Barry K.W."/>
            <person name="Cichocki N."/>
            <person name="Veneault-Fourrey C."/>
            <person name="LaButti K."/>
            <person name="Lindquist E.A."/>
            <person name="Lipzen A."/>
            <person name="Lundell T."/>
            <person name="Morin E."/>
            <person name="Murat C."/>
            <person name="Riley R."/>
            <person name="Ohm R."/>
            <person name="Sun H."/>
            <person name="Tunlid A."/>
            <person name="Henrissat B."/>
            <person name="Grigoriev I.V."/>
            <person name="Hibbett D.S."/>
            <person name="Martin F."/>
        </authorList>
    </citation>
    <scope>NUCLEOTIDE SEQUENCE [LARGE SCALE GENOMIC DNA]</scope>
    <source>
        <strain evidence="2">Marx 270</strain>
    </source>
</reference>
<protein>
    <submittedName>
        <fullName evidence="1">Uncharacterized protein</fullName>
    </submittedName>
</protein>
<gene>
    <name evidence="1" type="ORF">M404DRAFT_597911</name>
</gene>
<dbReference type="Proteomes" id="UP000054217">
    <property type="component" value="Unassembled WGS sequence"/>
</dbReference>
<evidence type="ECO:0000313" key="2">
    <source>
        <dbReference type="Proteomes" id="UP000054217"/>
    </source>
</evidence>
<organism evidence="1 2">
    <name type="scientific">Pisolithus tinctorius Marx 270</name>
    <dbReference type="NCBI Taxonomy" id="870435"/>
    <lineage>
        <taxon>Eukaryota</taxon>
        <taxon>Fungi</taxon>
        <taxon>Dikarya</taxon>
        <taxon>Basidiomycota</taxon>
        <taxon>Agaricomycotina</taxon>
        <taxon>Agaricomycetes</taxon>
        <taxon>Agaricomycetidae</taxon>
        <taxon>Boletales</taxon>
        <taxon>Sclerodermatineae</taxon>
        <taxon>Pisolithaceae</taxon>
        <taxon>Pisolithus</taxon>
    </lineage>
</organism>
<accession>A0A0C3P8F8</accession>
<dbReference type="EMBL" id="KN831973">
    <property type="protein sequence ID" value="KIO03991.1"/>
    <property type="molecule type" value="Genomic_DNA"/>
</dbReference>
<evidence type="ECO:0000313" key="1">
    <source>
        <dbReference type="EMBL" id="KIO03991.1"/>
    </source>
</evidence>